<dbReference type="WBParaSite" id="JU765_v2.g6802.t1">
    <property type="protein sequence ID" value="JU765_v2.g6802.t1"/>
    <property type="gene ID" value="JU765_v2.g6802"/>
</dbReference>
<reference evidence="2" key="1">
    <citation type="submission" date="2022-11" db="UniProtKB">
        <authorList>
            <consortium name="WormBaseParasite"/>
        </authorList>
    </citation>
    <scope>IDENTIFICATION</scope>
</reference>
<proteinExistence type="predicted"/>
<organism evidence="1 2">
    <name type="scientific">Panagrolaimus sp. JU765</name>
    <dbReference type="NCBI Taxonomy" id="591449"/>
    <lineage>
        <taxon>Eukaryota</taxon>
        <taxon>Metazoa</taxon>
        <taxon>Ecdysozoa</taxon>
        <taxon>Nematoda</taxon>
        <taxon>Chromadorea</taxon>
        <taxon>Rhabditida</taxon>
        <taxon>Tylenchina</taxon>
        <taxon>Panagrolaimomorpha</taxon>
        <taxon>Panagrolaimoidea</taxon>
        <taxon>Panagrolaimidae</taxon>
        <taxon>Panagrolaimus</taxon>
    </lineage>
</organism>
<accession>A0AC34RGP0</accession>
<protein>
    <submittedName>
        <fullName evidence="2">Uncharacterized protein</fullName>
    </submittedName>
</protein>
<name>A0AC34RGP0_9BILA</name>
<evidence type="ECO:0000313" key="2">
    <source>
        <dbReference type="WBParaSite" id="JU765_v2.g6802.t1"/>
    </source>
</evidence>
<evidence type="ECO:0000313" key="1">
    <source>
        <dbReference type="Proteomes" id="UP000887576"/>
    </source>
</evidence>
<dbReference type="Proteomes" id="UP000887576">
    <property type="component" value="Unplaced"/>
</dbReference>
<sequence length="135" mass="15377">MCQTERQRRFFDPLTISSSLFCLLLAMMLSTSASASSLPSEYLRFTNDEDPKSDQSVFLTPFRELIDDEPRTVLLFRAGRPIALKDLAAAIGKPTETAISKRSDDTMLRLTRNMPQQEKMYQVNSISDLPMFRFG</sequence>